<dbReference type="EMBL" id="AP024749">
    <property type="protein sequence ID" value="BCY27923.1"/>
    <property type="molecule type" value="Genomic_DNA"/>
</dbReference>
<accession>A0ABN6I0B5</accession>
<reference evidence="1 2" key="1">
    <citation type="submission" date="2021-06" db="EMBL/GenBank/DDBJ databases">
        <title>Whole genome sequences of Flavobacterium sp. KK2020170 and assembly.</title>
        <authorList>
            <person name="Kitahara K."/>
            <person name="Miyoshi S."/>
            <person name="Uesaka K."/>
        </authorList>
    </citation>
    <scope>NUCLEOTIDE SEQUENCE [LARGE SCALE GENOMIC DNA]</scope>
    <source>
        <strain evidence="1 2">KK2020170</strain>
    </source>
</reference>
<proteinExistence type="predicted"/>
<name>A0ABN6I0B5_9FLAO</name>
<dbReference type="Proteomes" id="UP000825258">
    <property type="component" value="Chromosome"/>
</dbReference>
<sequence>MFKAFLCNLIIFIASSMKTMIMKKIITCILLLFLLQSFQCENEIQNDQITEEMLINKKEEITNYIEQFSCTTSTSCNAIALGAKPCGGPREYLVFPNNLDLDILEGLVSEYYTMDSTRNVQTNAVSDCAIVMPPSEIDCINGNCIIIN</sequence>
<keyword evidence="2" id="KW-1185">Reference proteome</keyword>
<evidence type="ECO:0000313" key="1">
    <source>
        <dbReference type="EMBL" id="BCY27923.1"/>
    </source>
</evidence>
<gene>
    <name evidence="1" type="ORF">KK2020170_07910</name>
</gene>
<organism evidence="1 2">
    <name type="scientific">Flavobacterium okayamense</name>
    <dbReference type="NCBI Taxonomy" id="2830782"/>
    <lineage>
        <taxon>Bacteria</taxon>
        <taxon>Pseudomonadati</taxon>
        <taxon>Bacteroidota</taxon>
        <taxon>Flavobacteriia</taxon>
        <taxon>Flavobacteriales</taxon>
        <taxon>Flavobacteriaceae</taxon>
        <taxon>Flavobacterium</taxon>
    </lineage>
</organism>
<protein>
    <submittedName>
        <fullName evidence="1">Uncharacterized protein</fullName>
    </submittedName>
</protein>
<evidence type="ECO:0000313" key="2">
    <source>
        <dbReference type="Proteomes" id="UP000825258"/>
    </source>
</evidence>